<comment type="similarity">
    <text evidence="2">Belongs to the acyl-CoA dehydrogenase family.</text>
</comment>
<feature type="domain" description="Acyl-CoA dehydrogenase/oxidase C-terminal" evidence="6">
    <location>
        <begin position="237"/>
        <end position="377"/>
    </location>
</feature>
<evidence type="ECO:0000313" key="9">
    <source>
        <dbReference type="Proteomes" id="UP001164390"/>
    </source>
</evidence>
<dbReference type="Proteomes" id="UP001164390">
    <property type="component" value="Chromosome"/>
</dbReference>
<accession>A0AA46TDZ9</accession>
<sequence>MSAEERATDERDQTSPSELDLLYSDVEDDLRSTVRGLLAERCDPSAVIATYDGDRSIVDGLWKSLAADLGLAGLLVPEDRGGAGASAREAAVVLEELGRAAAPVPYLTSAVVATVAVLGADDELEVPRNLLLPSLAAGERTAALVVPLSTPPDGSFATVAADSDRLSGTVTSVAGALEAEVLLVPVATTDGFSVYAVSAADATVTPVASLDMTRQLADVTFAGAAGAVVVADGESGVRRALEVGAALLASEQVGVARWCLDATVEYLQERRQFGRAVGGFQALKHRLADLYTGVESAVAAARYAAATIADDDPDVPVATAVAQAYCSDLAVTAAEEAVQLHGGIAMTWEHPAHLYLKRAKADQLAFGTAGTHRARLAGLVDLPKEST</sequence>
<protein>
    <submittedName>
        <fullName evidence="8">Acyl-CoA/acyl-ACP dehydrogenase</fullName>
    </submittedName>
</protein>
<dbReference type="Pfam" id="PF00441">
    <property type="entry name" value="Acyl-CoA_dh_1"/>
    <property type="match status" value="1"/>
</dbReference>
<gene>
    <name evidence="8" type="ORF">L0C25_13645</name>
</gene>
<dbReference type="InterPro" id="IPR046373">
    <property type="entry name" value="Acyl-CoA_Oxase/DH_mid-dom_sf"/>
</dbReference>
<dbReference type="SUPFAM" id="SSF47203">
    <property type="entry name" value="Acyl-CoA dehydrogenase C-terminal domain-like"/>
    <property type="match status" value="1"/>
</dbReference>
<dbReference type="Gene3D" id="1.10.540.10">
    <property type="entry name" value="Acyl-CoA dehydrogenase/oxidase, N-terminal domain"/>
    <property type="match status" value="1"/>
</dbReference>
<dbReference type="PANTHER" id="PTHR43884:SF20">
    <property type="entry name" value="ACYL-COA DEHYDROGENASE FADE28"/>
    <property type="match status" value="1"/>
</dbReference>
<evidence type="ECO:0000256" key="2">
    <source>
        <dbReference type="ARBA" id="ARBA00009347"/>
    </source>
</evidence>
<dbReference type="InterPro" id="IPR013786">
    <property type="entry name" value="AcylCoA_DH/ox_N"/>
</dbReference>
<evidence type="ECO:0000256" key="1">
    <source>
        <dbReference type="ARBA" id="ARBA00001974"/>
    </source>
</evidence>
<dbReference type="Gene3D" id="2.40.110.10">
    <property type="entry name" value="Butyryl-CoA Dehydrogenase, subunit A, domain 2"/>
    <property type="match status" value="1"/>
</dbReference>
<proteinExistence type="inferred from homology"/>
<comment type="cofactor">
    <cofactor evidence="1">
        <name>FAD</name>
        <dbReference type="ChEBI" id="CHEBI:57692"/>
    </cofactor>
</comment>
<evidence type="ECO:0000256" key="3">
    <source>
        <dbReference type="ARBA" id="ARBA00022630"/>
    </source>
</evidence>
<dbReference type="InterPro" id="IPR036250">
    <property type="entry name" value="AcylCo_DH-like_C"/>
</dbReference>
<dbReference type="GO" id="GO:0050660">
    <property type="term" value="F:flavin adenine dinucleotide binding"/>
    <property type="evidence" value="ECO:0007669"/>
    <property type="project" value="InterPro"/>
</dbReference>
<evidence type="ECO:0000256" key="5">
    <source>
        <dbReference type="ARBA" id="ARBA00023002"/>
    </source>
</evidence>
<dbReference type="Gene3D" id="1.20.140.10">
    <property type="entry name" value="Butyryl-CoA Dehydrogenase, subunit A, domain 3"/>
    <property type="match status" value="1"/>
</dbReference>
<keyword evidence="5" id="KW-0560">Oxidoreductase</keyword>
<dbReference type="PANTHER" id="PTHR43884">
    <property type="entry name" value="ACYL-COA DEHYDROGENASE"/>
    <property type="match status" value="1"/>
</dbReference>
<dbReference type="InterPro" id="IPR009100">
    <property type="entry name" value="AcylCoA_DH/oxidase_NM_dom_sf"/>
</dbReference>
<feature type="domain" description="Acyl-CoA dehydrogenase/oxidase N-terminal" evidence="7">
    <location>
        <begin position="27"/>
        <end position="119"/>
    </location>
</feature>
<evidence type="ECO:0000259" key="6">
    <source>
        <dbReference type="Pfam" id="PF00441"/>
    </source>
</evidence>
<dbReference type="Pfam" id="PF02771">
    <property type="entry name" value="Acyl-CoA_dh_N"/>
    <property type="match status" value="1"/>
</dbReference>
<organism evidence="8 9">
    <name type="scientific">Solicola gregarius</name>
    <dbReference type="NCBI Taxonomy" id="2908642"/>
    <lineage>
        <taxon>Bacteria</taxon>
        <taxon>Bacillati</taxon>
        <taxon>Actinomycetota</taxon>
        <taxon>Actinomycetes</taxon>
        <taxon>Propionibacteriales</taxon>
        <taxon>Nocardioidaceae</taxon>
        <taxon>Solicola</taxon>
    </lineage>
</organism>
<dbReference type="GO" id="GO:0003995">
    <property type="term" value="F:acyl-CoA dehydrogenase activity"/>
    <property type="evidence" value="ECO:0007669"/>
    <property type="project" value="TreeGrafter"/>
</dbReference>
<evidence type="ECO:0000256" key="4">
    <source>
        <dbReference type="ARBA" id="ARBA00022827"/>
    </source>
</evidence>
<keyword evidence="3" id="KW-0285">Flavoprotein</keyword>
<keyword evidence="9" id="KW-1185">Reference proteome</keyword>
<dbReference type="SUPFAM" id="SSF56645">
    <property type="entry name" value="Acyl-CoA dehydrogenase NM domain-like"/>
    <property type="match status" value="1"/>
</dbReference>
<dbReference type="RefSeq" id="WP_271632209.1">
    <property type="nucleotide sequence ID" value="NZ_CP094970.1"/>
</dbReference>
<dbReference type="EMBL" id="CP094970">
    <property type="protein sequence ID" value="UYM03594.1"/>
    <property type="molecule type" value="Genomic_DNA"/>
</dbReference>
<reference evidence="8" key="1">
    <citation type="submission" date="2022-01" db="EMBL/GenBank/DDBJ databases">
        <title>Nocardioidaceae gen. sp. A5X3R13.</title>
        <authorList>
            <person name="Lopez Marin M.A."/>
            <person name="Uhlik O."/>
        </authorList>
    </citation>
    <scope>NUCLEOTIDE SEQUENCE</scope>
    <source>
        <strain evidence="8">A5X3R13</strain>
    </source>
</reference>
<evidence type="ECO:0000259" key="7">
    <source>
        <dbReference type="Pfam" id="PF02771"/>
    </source>
</evidence>
<dbReference type="InterPro" id="IPR009075">
    <property type="entry name" value="AcylCo_DH/oxidase_C"/>
</dbReference>
<name>A0AA46TDZ9_9ACTN</name>
<dbReference type="KEGG" id="sgrg:L0C25_13645"/>
<dbReference type="AlphaFoldDB" id="A0AA46TDZ9"/>
<dbReference type="InterPro" id="IPR037069">
    <property type="entry name" value="AcylCoA_DH/ox_N_sf"/>
</dbReference>
<keyword evidence="4" id="KW-0274">FAD</keyword>
<evidence type="ECO:0000313" key="8">
    <source>
        <dbReference type="EMBL" id="UYM03594.1"/>
    </source>
</evidence>